<keyword evidence="6" id="KW-1185">Reference proteome</keyword>
<name>A0ABP8H569_9BACT</name>
<dbReference type="EMBL" id="BAABGY010000008">
    <property type="protein sequence ID" value="GAA4334361.1"/>
    <property type="molecule type" value="Genomic_DNA"/>
</dbReference>
<keyword evidence="3" id="KW-1133">Transmembrane helix</keyword>
<dbReference type="InterPro" id="IPR027359">
    <property type="entry name" value="Volt_channel_dom_sf"/>
</dbReference>
<evidence type="ECO:0000313" key="6">
    <source>
        <dbReference type="Proteomes" id="UP001501725"/>
    </source>
</evidence>
<accession>A0ABP8H569</accession>
<dbReference type="Proteomes" id="UP001501725">
    <property type="component" value="Unassembled WGS sequence"/>
</dbReference>
<comment type="caution">
    <text evidence="5">The sequence shown here is derived from an EMBL/GenBank/DDBJ whole genome shotgun (WGS) entry which is preliminary data.</text>
</comment>
<gene>
    <name evidence="5" type="ORF">GCM10023184_28340</name>
</gene>
<evidence type="ECO:0000256" key="2">
    <source>
        <dbReference type="ARBA" id="ARBA00022692"/>
    </source>
</evidence>
<dbReference type="RefSeq" id="WP_345256413.1">
    <property type="nucleotide sequence ID" value="NZ_BAABGY010000008.1"/>
</dbReference>
<organism evidence="5 6">
    <name type="scientific">Flaviaesturariibacter amylovorans</name>
    <dbReference type="NCBI Taxonomy" id="1084520"/>
    <lineage>
        <taxon>Bacteria</taxon>
        <taxon>Pseudomonadati</taxon>
        <taxon>Bacteroidota</taxon>
        <taxon>Chitinophagia</taxon>
        <taxon>Chitinophagales</taxon>
        <taxon>Chitinophagaceae</taxon>
        <taxon>Flaviaestuariibacter</taxon>
    </lineage>
</organism>
<comment type="subcellular location">
    <subcellularLocation>
        <location evidence="1">Membrane</location>
        <topology evidence="1">Multi-pass membrane protein</topology>
    </subcellularLocation>
</comment>
<keyword evidence="4" id="KW-0472">Membrane</keyword>
<dbReference type="Gene3D" id="1.20.120.350">
    <property type="entry name" value="Voltage-gated potassium channels. Chain C"/>
    <property type="match status" value="1"/>
</dbReference>
<evidence type="ECO:0000256" key="1">
    <source>
        <dbReference type="ARBA" id="ARBA00004141"/>
    </source>
</evidence>
<evidence type="ECO:0000256" key="4">
    <source>
        <dbReference type="ARBA" id="ARBA00023136"/>
    </source>
</evidence>
<evidence type="ECO:0008006" key="7">
    <source>
        <dbReference type="Google" id="ProtNLM"/>
    </source>
</evidence>
<reference evidence="6" key="1">
    <citation type="journal article" date="2019" name="Int. J. Syst. Evol. Microbiol.">
        <title>The Global Catalogue of Microorganisms (GCM) 10K type strain sequencing project: providing services to taxonomists for standard genome sequencing and annotation.</title>
        <authorList>
            <consortium name="The Broad Institute Genomics Platform"/>
            <consortium name="The Broad Institute Genome Sequencing Center for Infectious Disease"/>
            <person name="Wu L."/>
            <person name="Ma J."/>
        </authorList>
    </citation>
    <scope>NUCLEOTIDE SEQUENCE [LARGE SCALE GENOMIC DNA]</scope>
    <source>
        <strain evidence="6">JCM 17919</strain>
    </source>
</reference>
<evidence type="ECO:0000256" key="3">
    <source>
        <dbReference type="ARBA" id="ARBA00022989"/>
    </source>
</evidence>
<sequence length="63" mass="7081">MQFALLDPGKTEHPAEKWVDGAVIALILANTVAVILETVEPLYQRNRALFDGFERFSVAFFTL</sequence>
<protein>
    <recommendedName>
        <fullName evidence="7">Ion transporter</fullName>
    </recommendedName>
</protein>
<evidence type="ECO:0000313" key="5">
    <source>
        <dbReference type="EMBL" id="GAA4334361.1"/>
    </source>
</evidence>
<keyword evidence="2" id="KW-0812">Transmembrane</keyword>
<proteinExistence type="predicted"/>